<comment type="cofactor">
    <cofactor evidence="1">
        <name>pyridoxal 5'-phosphate</name>
        <dbReference type="ChEBI" id="CHEBI:597326"/>
    </cofactor>
</comment>
<sequence>MGEPTLALTPKAVARLQAATEKASRDFRSDVVTVPTQAMMQSIIEATFGDDIYDTEGDPSVSALENTIAELTGKEAALWTMSGTQGNQICLRVHLTQPPHSVLVDARSHIQCMETGGLAVFSQAIPIAVKPANGVHLTLGDVQKNMIPEGNIHHAVTRVVCLENTLAGTILPLDEAKKISQFVRSYPVPEGTNPVVMHLDGARIFDAVAAEGVSLKEYAACFDSVSICLAKGLGAPMGSIIAGTKPFIERAKYFKKMFGGATRQPGMMAAAALAAMEITLPKLKSIHSLTYDISTKLEGLGYKLALPAQTNMIVLDLAAMEIPGSAFVEYCAKYGLTTFPSGRIVFHHQVTRETAATLVSALSKLIEDKKNGLEFSSKILQSGCT</sequence>
<dbReference type="InterPro" id="IPR001597">
    <property type="entry name" value="ArAA_b-elim_lyase/Thr_aldolase"/>
</dbReference>
<comment type="similarity">
    <text evidence="2">Belongs to the threonine aldolase family.</text>
</comment>
<evidence type="ECO:0000256" key="4">
    <source>
        <dbReference type="ARBA" id="ARBA00023239"/>
    </source>
</evidence>
<dbReference type="Gene3D" id="3.90.1150.10">
    <property type="entry name" value="Aspartate Aminotransferase, domain 1"/>
    <property type="match status" value="1"/>
</dbReference>
<dbReference type="InterPro" id="IPR015421">
    <property type="entry name" value="PyrdxlP-dep_Trfase_major"/>
</dbReference>
<keyword evidence="4" id="KW-0456">Lyase</keyword>
<dbReference type="Gene3D" id="3.40.640.10">
    <property type="entry name" value="Type I PLP-dependent aspartate aminotransferase-like (Major domain)"/>
    <property type="match status" value="1"/>
</dbReference>
<evidence type="ECO:0000313" key="7">
    <source>
        <dbReference type="EMBL" id="CAH0046503.1"/>
    </source>
</evidence>
<protein>
    <recommendedName>
        <fullName evidence="6">Aromatic amino acid beta-eliminating lyase/threonine aldolase domain-containing protein</fullName>
    </recommendedName>
</protein>
<evidence type="ECO:0000256" key="3">
    <source>
        <dbReference type="ARBA" id="ARBA00022898"/>
    </source>
</evidence>
<dbReference type="GO" id="GO:0005829">
    <property type="term" value="C:cytosol"/>
    <property type="evidence" value="ECO:0007669"/>
    <property type="project" value="TreeGrafter"/>
</dbReference>
<evidence type="ECO:0000313" key="8">
    <source>
        <dbReference type="Proteomes" id="UP000775872"/>
    </source>
</evidence>
<gene>
    <name evidence="7" type="ORF">CSOL1703_00012736</name>
</gene>
<dbReference type="InterPro" id="IPR015422">
    <property type="entry name" value="PyrdxlP-dep_Trfase_small"/>
</dbReference>
<name>A0A9N9YZW5_9HYPO</name>
<keyword evidence="3" id="KW-0663">Pyridoxal phosphate</keyword>
<dbReference type="SUPFAM" id="SSF53383">
    <property type="entry name" value="PLP-dependent transferases"/>
    <property type="match status" value="1"/>
</dbReference>
<dbReference type="NCBIfam" id="NF041359">
    <property type="entry name" value="GntG_guanitoxin"/>
    <property type="match status" value="1"/>
</dbReference>
<dbReference type="GO" id="GO:0006567">
    <property type="term" value="P:L-threonine catabolic process"/>
    <property type="evidence" value="ECO:0007669"/>
    <property type="project" value="TreeGrafter"/>
</dbReference>
<evidence type="ECO:0000256" key="2">
    <source>
        <dbReference type="ARBA" id="ARBA00006966"/>
    </source>
</evidence>
<keyword evidence="8" id="KW-1185">Reference proteome</keyword>
<dbReference type="PANTHER" id="PTHR48097:SF9">
    <property type="entry name" value="L-THREONINE ALDOLASE"/>
    <property type="match status" value="1"/>
</dbReference>
<dbReference type="InterPro" id="IPR015424">
    <property type="entry name" value="PyrdxlP-dep_Trfase"/>
</dbReference>
<dbReference type="AlphaFoldDB" id="A0A9N9YZW5"/>
<dbReference type="GO" id="GO:0008732">
    <property type="term" value="F:L-allo-threonine aldolase activity"/>
    <property type="evidence" value="ECO:0007669"/>
    <property type="project" value="TreeGrafter"/>
</dbReference>
<comment type="caution">
    <text evidence="7">The sequence shown here is derived from an EMBL/GenBank/DDBJ whole genome shotgun (WGS) entry which is preliminary data.</text>
</comment>
<organism evidence="7 8">
    <name type="scientific">Clonostachys solani</name>
    <dbReference type="NCBI Taxonomy" id="160281"/>
    <lineage>
        <taxon>Eukaryota</taxon>
        <taxon>Fungi</taxon>
        <taxon>Dikarya</taxon>
        <taxon>Ascomycota</taxon>
        <taxon>Pezizomycotina</taxon>
        <taxon>Sordariomycetes</taxon>
        <taxon>Hypocreomycetidae</taxon>
        <taxon>Hypocreales</taxon>
        <taxon>Bionectriaceae</taxon>
        <taxon>Clonostachys</taxon>
    </lineage>
</organism>
<evidence type="ECO:0000256" key="1">
    <source>
        <dbReference type="ARBA" id="ARBA00001933"/>
    </source>
</evidence>
<dbReference type="OrthoDB" id="10261951at2759"/>
<dbReference type="Proteomes" id="UP000775872">
    <property type="component" value="Unassembled WGS sequence"/>
</dbReference>
<accession>A0A9N9YZW5</accession>
<dbReference type="Pfam" id="PF01212">
    <property type="entry name" value="Beta_elim_lyase"/>
    <property type="match status" value="1"/>
</dbReference>
<proteinExistence type="inferred from homology"/>
<dbReference type="PANTHER" id="PTHR48097">
    <property type="entry name" value="L-THREONINE ALDOLASE-RELATED"/>
    <property type="match status" value="1"/>
</dbReference>
<feature type="modified residue" description="N6-(pyridoxal phosphate)lysine" evidence="5">
    <location>
        <position position="231"/>
    </location>
</feature>
<evidence type="ECO:0000256" key="5">
    <source>
        <dbReference type="PIRSR" id="PIRSR017617-1"/>
    </source>
</evidence>
<dbReference type="FunFam" id="3.40.640.10:FF:000030">
    <property type="entry name" value="Low-specificity L-threonine aldolase"/>
    <property type="match status" value="1"/>
</dbReference>
<feature type="domain" description="Aromatic amino acid beta-eliminating lyase/threonine aldolase" evidence="6">
    <location>
        <begin position="26"/>
        <end position="318"/>
    </location>
</feature>
<reference evidence="7 8" key="2">
    <citation type="submission" date="2021-10" db="EMBL/GenBank/DDBJ databases">
        <authorList>
            <person name="Piombo E."/>
        </authorList>
    </citation>
    <scope>NUCLEOTIDE SEQUENCE [LARGE SCALE GENOMIC DNA]</scope>
</reference>
<dbReference type="GO" id="GO:0006545">
    <property type="term" value="P:glycine biosynthetic process"/>
    <property type="evidence" value="ECO:0007669"/>
    <property type="project" value="TreeGrafter"/>
</dbReference>
<dbReference type="EMBL" id="CABFOC020000015">
    <property type="protein sequence ID" value="CAH0046503.1"/>
    <property type="molecule type" value="Genomic_DNA"/>
</dbReference>
<dbReference type="InterPro" id="IPR023603">
    <property type="entry name" value="Low_specificity_L-TA-like"/>
</dbReference>
<evidence type="ECO:0000259" key="6">
    <source>
        <dbReference type="Pfam" id="PF01212"/>
    </source>
</evidence>
<reference evidence="8" key="1">
    <citation type="submission" date="2019-06" db="EMBL/GenBank/DDBJ databases">
        <authorList>
            <person name="Broberg M."/>
        </authorList>
    </citation>
    <scope>NUCLEOTIDE SEQUENCE [LARGE SCALE GENOMIC DNA]</scope>
</reference>
<dbReference type="PIRSF" id="PIRSF017617">
    <property type="entry name" value="Thr_aldolase"/>
    <property type="match status" value="1"/>
</dbReference>